<dbReference type="EMBL" id="FXAG01000006">
    <property type="protein sequence ID" value="SMF12583.1"/>
    <property type="molecule type" value="Genomic_DNA"/>
</dbReference>
<evidence type="ECO:0000313" key="2">
    <source>
        <dbReference type="Proteomes" id="UP000192920"/>
    </source>
</evidence>
<dbReference type="Proteomes" id="UP000192920">
    <property type="component" value="Unassembled WGS sequence"/>
</dbReference>
<sequence length="91" mass="10115">MRKLTLTLNEAEVCTLEQLAKAHPKEYFRLRGKALIAVNQGQDIATVAAVLRISGESIRTWIHNWERHGLVGILNARAGGRPAKLTEDLVD</sequence>
<organism evidence="1 2">
    <name type="scientific">Pseudogulbenkiania subflava DSM 22618</name>
    <dbReference type="NCBI Taxonomy" id="1123014"/>
    <lineage>
        <taxon>Bacteria</taxon>
        <taxon>Pseudomonadati</taxon>
        <taxon>Pseudomonadota</taxon>
        <taxon>Betaproteobacteria</taxon>
        <taxon>Neisseriales</taxon>
        <taxon>Chromobacteriaceae</taxon>
        <taxon>Pseudogulbenkiania</taxon>
    </lineage>
</organism>
<dbReference type="Pfam" id="PF13551">
    <property type="entry name" value="HTH_29"/>
    <property type="match status" value="1"/>
</dbReference>
<dbReference type="STRING" id="1123014.SAMN02745746_01431"/>
<proteinExistence type="predicted"/>
<dbReference type="SUPFAM" id="SSF46689">
    <property type="entry name" value="Homeodomain-like"/>
    <property type="match status" value="1"/>
</dbReference>
<name>A0A1Y6BJB2_9NEIS</name>
<protein>
    <submittedName>
        <fullName evidence="1">Winged helix-turn helix</fullName>
    </submittedName>
</protein>
<gene>
    <name evidence="1" type="ORF">SAMN02745746_01431</name>
</gene>
<dbReference type="InterPro" id="IPR009057">
    <property type="entry name" value="Homeodomain-like_sf"/>
</dbReference>
<keyword evidence="2" id="KW-1185">Reference proteome</keyword>
<evidence type="ECO:0000313" key="1">
    <source>
        <dbReference type="EMBL" id="SMF12583.1"/>
    </source>
</evidence>
<dbReference type="AlphaFoldDB" id="A0A1Y6BJB2"/>
<accession>A0A1Y6BJB2</accession>
<reference evidence="2" key="1">
    <citation type="submission" date="2017-04" db="EMBL/GenBank/DDBJ databases">
        <authorList>
            <person name="Varghese N."/>
            <person name="Submissions S."/>
        </authorList>
    </citation>
    <scope>NUCLEOTIDE SEQUENCE [LARGE SCALE GENOMIC DNA]</scope>
    <source>
        <strain evidence="2">DSM 22618</strain>
    </source>
</reference>
<feature type="non-terminal residue" evidence="1">
    <location>
        <position position="91"/>
    </location>
</feature>